<dbReference type="Proteomes" id="UP000886595">
    <property type="component" value="Unassembled WGS sequence"/>
</dbReference>
<comment type="subcellular location">
    <subcellularLocation>
        <location evidence="1 6">Nucleus</location>
    </subcellularLocation>
</comment>
<evidence type="ECO:0000256" key="4">
    <source>
        <dbReference type="ARBA" id="ARBA00023163"/>
    </source>
</evidence>
<keyword evidence="3 6" id="KW-0238">DNA-binding</keyword>
<proteinExistence type="predicted"/>
<reference evidence="9 10" key="1">
    <citation type="submission" date="2020-02" db="EMBL/GenBank/DDBJ databases">
        <authorList>
            <person name="Ma Q."/>
            <person name="Huang Y."/>
            <person name="Song X."/>
            <person name="Pei D."/>
        </authorList>
    </citation>
    <scope>NUCLEOTIDE SEQUENCE [LARGE SCALE GENOMIC DNA]</scope>
    <source>
        <strain evidence="9">Sxm20200214</strain>
        <tissue evidence="9">Leaf</tissue>
    </source>
</reference>
<evidence type="ECO:0000313" key="9">
    <source>
        <dbReference type="EMBL" id="KAG2332649.1"/>
    </source>
</evidence>
<dbReference type="AlphaFoldDB" id="A0A8X8BBT4"/>
<evidence type="ECO:0000256" key="1">
    <source>
        <dbReference type="ARBA" id="ARBA00004123"/>
    </source>
</evidence>
<dbReference type="CDD" id="cd11378">
    <property type="entry name" value="DUF296"/>
    <property type="match status" value="1"/>
</dbReference>
<keyword evidence="5 6" id="KW-0539">Nucleus</keyword>
<sequence>MDLNESPEGKPIIPSGTQEGSSTMRSLSMGRADLTRSLGGEDFKVHMLMINVREDIIEKIMSFTQNGSREICVLSATGAVFNLMIQSLGSNRRVLTFKDCYEIISLTNTMEEITESGRVGNETGGWRITIGGVDGCVFGGKLVGRLTAASPVQVVIGSFLPSIANPLETSTSALVTPTVPNAFGSSSAWTSPATRNLRSGTGDILDITRKLI</sequence>
<dbReference type="GO" id="GO:0003680">
    <property type="term" value="F:minor groove of adenine-thymine-rich DNA binding"/>
    <property type="evidence" value="ECO:0007669"/>
    <property type="project" value="UniProtKB-UniRule"/>
</dbReference>
<feature type="domain" description="PPC" evidence="8">
    <location>
        <begin position="40"/>
        <end position="180"/>
    </location>
</feature>
<feature type="region of interest" description="Disordered" evidence="7">
    <location>
        <begin position="1"/>
        <end position="25"/>
    </location>
</feature>
<name>A0A8X8BBT4_BRACI</name>
<dbReference type="EMBL" id="JAAMPC010000001">
    <property type="protein sequence ID" value="KAG2332649.1"/>
    <property type="molecule type" value="Genomic_DNA"/>
</dbReference>
<dbReference type="Pfam" id="PF03479">
    <property type="entry name" value="PCC"/>
    <property type="match status" value="1"/>
</dbReference>
<keyword evidence="10" id="KW-1185">Reference proteome</keyword>
<comment type="caution">
    <text evidence="9">The sequence shown here is derived from an EMBL/GenBank/DDBJ whole genome shotgun (WGS) entry which is preliminary data.</text>
</comment>
<dbReference type="InterPro" id="IPR005175">
    <property type="entry name" value="PPC_dom"/>
</dbReference>
<dbReference type="GO" id="GO:0005634">
    <property type="term" value="C:nucleus"/>
    <property type="evidence" value="ECO:0007669"/>
    <property type="project" value="UniProtKB-SubCell"/>
</dbReference>
<dbReference type="PANTHER" id="PTHR31500:SF56">
    <property type="entry name" value="AT-HOOK MOTIF NUCLEAR-LOCALIZED PROTEIN"/>
    <property type="match status" value="1"/>
</dbReference>
<keyword evidence="2 6" id="KW-0805">Transcription regulation</keyword>
<keyword evidence="4 6" id="KW-0804">Transcription</keyword>
<evidence type="ECO:0000259" key="8">
    <source>
        <dbReference type="PROSITE" id="PS51742"/>
    </source>
</evidence>
<dbReference type="Gene3D" id="3.30.1330.80">
    <property type="entry name" value="Hypothetical protein, similar to alpha- acetolactate decarboxylase, domain 2"/>
    <property type="match status" value="1"/>
</dbReference>
<organism evidence="9 10">
    <name type="scientific">Brassica carinata</name>
    <name type="common">Ethiopian mustard</name>
    <name type="synonym">Abyssinian cabbage</name>
    <dbReference type="NCBI Taxonomy" id="52824"/>
    <lineage>
        <taxon>Eukaryota</taxon>
        <taxon>Viridiplantae</taxon>
        <taxon>Streptophyta</taxon>
        <taxon>Embryophyta</taxon>
        <taxon>Tracheophyta</taxon>
        <taxon>Spermatophyta</taxon>
        <taxon>Magnoliopsida</taxon>
        <taxon>eudicotyledons</taxon>
        <taxon>Gunneridae</taxon>
        <taxon>Pentapetalae</taxon>
        <taxon>rosids</taxon>
        <taxon>malvids</taxon>
        <taxon>Brassicales</taxon>
        <taxon>Brassicaceae</taxon>
        <taxon>Brassiceae</taxon>
        <taxon>Brassica</taxon>
    </lineage>
</organism>
<dbReference type="PANTHER" id="PTHR31500">
    <property type="entry name" value="AT-HOOK MOTIF NUCLEAR-LOCALIZED PROTEIN 9"/>
    <property type="match status" value="1"/>
</dbReference>
<evidence type="ECO:0000256" key="3">
    <source>
        <dbReference type="ARBA" id="ARBA00023125"/>
    </source>
</evidence>
<evidence type="ECO:0000256" key="2">
    <source>
        <dbReference type="ARBA" id="ARBA00023015"/>
    </source>
</evidence>
<dbReference type="OrthoDB" id="1102246at2759"/>
<gene>
    <name evidence="9" type="ORF">Bca52824_003829</name>
</gene>
<comment type="domain">
    <text evidence="6">The PPC domain mediates interactions between AHL proteins.</text>
</comment>
<dbReference type="PROSITE" id="PS51742">
    <property type="entry name" value="PPC"/>
    <property type="match status" value="1"/>
</dbReference>
<accession>A0A8X8BBT4</accession>
<comment type="function">
    <text evidence="6">Transcription factor that specifically binds AT-rich DNA sequences related to the nuclear matrix attachment regions (MARs).</text>
</comment>
<protein>
    <recommendedName>
        <fullName evidence="6">AT-hook motif nuclear-localized protein</fullName>
    </recommendedName>
</protein>
<dbReference type="SUPFAM" id="SSF117856">
    <property type="entry name" value="AF0104/ALDC/Ptd012-like"/>
    <property type="match status" value="1"/>
</dbReference>
<feature type="compositionally biased region" description="Polar residues" evidence="7">
    <location>
        <begin position="15"/>
        <end position="25"/>
    </location>
</feature>
<evidence type="ECO:0000256" key="7">
    <source>
        <dbReference type="SAM" id="MobiDB-lite"/>
    </source>
</evidence>
<evidence type="ECO:0000256" key="5">
    <source>
        <dbReference type="ARBA" id="ARBA00023242"/>
    </source>
</evidence>
<evidence type="ECO:0000313" key="10">
    <source>
        <dbReference type="Proteomes" id="UP000886595"/>
    </source>
</evidence>
<evidence type="ECO:0000256" key="6">
    <source>
        <dbReference type="RuleBase" id="RU367031"/>
    </source>
</evidence>
<dbReference type="InterPro" id="IPR039605">
    <property type="entry name" value="AHL"/>
</dbReference>